<proteinExistence type="predicted"/>
<name>A0ABW2RF25_9BACL</name>
<evidence type="ECO:0008006" key="3">
    <source>
        <dbReference type="Google" id="ProtNLM"/>
    </source>
</evidence>
<protein>
    <recommendedName>
        <fullName evidence="3">DUF2187 domain-containing protein</fullName>
    </recommendedName>
</protein>
<gene>
    <name evidence="1" type="ORF">ACFQNG_00060</name>
</gene>
<evidence type="ECO:0000313" key="2">
    <source>
        <dbReference type="Proteomes" id="UP001596500"/>
    </source>
</evidence>
<accession>A0ABW2RF25</accession>
<keyword evidence="2" id="KW-1185">Reference proteome</keyword>
<evidence type="ECO:0000313" key="1">
    <source>
        <dbReference type="EMBL" id="MFC7439566.1"/>
    </source>
</evidence>
<dbReference type="Proteomes" id="UP001596500">
    <property type="component" value="Unassembled WGS sequence"/>
</dbReference>
<sequence>MKKWIVIGLNEVKFGEKITVLTDKHKCEGVVQWVDEDGLELRVNIPAGEINEIFRLVNDGKEGDQDGSSR</sequence>
<reference evidence="2" key="1">
    <citation type="journal article" date="2019" name="Int. J. Syst. Evol. Microbiol.">
        <title>The Global Catalogue of Microorganisms (GCM) 10K type strain sequencing project: providing services to taxonomists for standard genome sequencing and annotation.</title>
        <authorList>
            <consortium name="The Broad Institute Genomics Platform"/>
            <consortium name="The Broad Institute Genome Sequencing Center for Infectious Disease"/>
            <person name="Wu L."/>
            <person name="Ma J."/>
        </authorList>
    </citation>
    <scope>NUCLEOTIDE SEQUENCE [LARGE SCALE GENOMIC DNA]</scope>
    <source>
        <strain evidence="2">CGMCC 1.12942</strain>
    </source>
</reference>
<dbReference type="EMBL" id="JBHTBW010000001">
    <property type="protein sequence ID" value="MFC7439566.1"/>
    <property type="molecule type" value="Genomic_DNA"/>
</dbReference>
<comment type="caution">
    <text evidence="1">The sequence shown here is derived from an EMBL/GenBank/DDBJ whole genome shotgun (WGS) entry which is preliminary data.</text>
</comment>
<organism evidence="1 2">
    <name type="scientific">Laceyella putida</name>
    <dbReference type="NCBI Taxonomy" id="110101"/>
    <lineage>
        <taxon>Bacteria</taxon>
        <taxon>Bacillati</taxon>
        <taxon>Bacillota</taxon>
        <taxon>Bacilli</taxon>
        <taxon>Bacillales</taxon>
        <taxon>Thermoactinomycetaceae</taxon>
        <taxon>Laceyella</taxon>
    </lineage>
</organism>
<dbReference type="RefSeq" id="WP_379862751.1">
    <property type="nucleotide sequence ID" value="NZ_JBHTBW010000001.1"/>
</dbReference>